<evidence type="ECO:0000313" key="4">
    <source>
        <dbReference type="Proteomes" id="UP000286701"/>
    </source>
</evidence>
<dbReference type="PROSITE" id="PS51257">
    <property type="entry name" value="PROKAR_LIPOPROTEIN"/>
    <property type="match status" value="1"/>
</dbReference>
<feature type="compositionally biased region" description="Basic and acidic residues" evidence="1">
    <location>
        <begin position="32"/>
        <end position="58"/>
    </location>
</feature>
<comment type="caution">
    <text evidence="3">The sequence shown here is derived from an EMBL/GenBank/DDBJ whole genome shotgun (WGS) entry which is preliminary data.</text>
</comment>
<organism evidence="3 4">
    <name type="scientific">Mucilaginibacter gilvus</name>
    <dbReference type="NCBI Taxonomy" id="2305909"/>
    <lineage>
        <taxon>Bacteria</taxon>
        <taxon>Pseudomonadati</taxon>
        <taxon>Bacteroidota</taxon>
        <taxon>Sphingobacteriia</taxon>
        <taxon>Sphingobacteriales</taxon>
        <taxon>Sphingobacteriaceae</taxon>
        <taxon>Mucilaginibacter</taxon>
    </lineage>
</organism>
<name>A0A444MJJ7_9SPHI</name>
<protein>
    <submittedName>
        <fullName evidence="3">Uncharacterized protein</fullName>
    </submittedName>
</protein>
<keyword evidence="2" id="KW-0732">Signal</keyword>
<accession>A0A444MJJ7</accession>
<evidence type="ECO:0000313" key="3">
    <source>
        <dbReference type="EMBL" id="RWY48356.1"/>
    </source>
</evidence>
<dbReference type="Proteomes" id="UP000286701">
    <property type="component" value="Unassembled WGS sequence"/>
</dbReference>
<dbReference type="EMBL" id="SBIW01000011">
    <property type="protein sequence ID" value="RWY48356.1"/>
    <property type="molecule type" value="Genomic_DNA"/>
</dbReference>
<gene>
    <name evidence="3" type="ORF">EPL05_19630</name>
</gene>
<sequence length="158" mass="17862">MKSKALLLLFIFMLNTVTGFACAIRMSIHEQEETTEHHDTSAEVTDHHHNGDEATEHHHEHRKLSQPLVHGEPLSNQTAISNNDPCCQGSVNNFNTLAKVTPQSSHIILLAPFTYIGTYHQFLLKPISVSQTNRFVSIDGRRRPPTYPIRIALKSFQI</sequence>
<evidence type="ECO:0000256" key="2">
    <source>
        <dbReference type="SAM" id="SignalP"/>
    </source>
</evidence>
<dbReference type="AlphaFoldDB" id="A0A444MJJ7"/>
<feature type="chain" id="PRO_5019217447" evidence="2">
    <location>
        <begin position="24"/>
        <end position="158"/>
    </location>
</feature>
<reference evidence="3 4" key="1">
    <citation type="submission" date="2019-01" db="EMBL/GenBank/DDBJ databases">
        <title>Mucilaginibacter antarcticum sp. nov., isolated from antarctic soil.</title>
        <authorList>
            <person name="Yan Y.-Q."/>
            <person name="Du Z.-J."/>
        </authorList>
    </citation>
    <scope>NUCLEOTIDE SEQUENCE [LARGE SCALE GENOMIC DNA]</scope>
    <source>
        <strain evidence="3 4">F01003</strain>
    </source>
</reference>
<dbReference type="RefSeq" id="WP_128535703.1">
    <property type="nucleotide sequence ID" value="NZ_SBIW01000011.1"/>
</dbReference>
<evidence type="ECO:0000256" key="1">
    <source>
        <dbReference type="SAM" id="MobiDB-lite"/>
    </source>
</evidence>
<dbReference type="OrthoDB" id="657403at2"/>
<feature type="signal peptide" evidence="2">
    <location>
        <begin position="1"/>
        <end position="23"/>
    </location>
</feature>
<keyword evidence="4" id="KW-1185">Reference proteome</keyword>
<proteinExistence type="predicted"/>
<feature type="region of interest" description="Disordered" evidence="1">
    <location>
        <begin position="32"/>
        <end position="64"/>
    </location>
</feature>